<proteinExistence type="predicted"/>
<name>A0A915K2X1_ROMCU</name>
<evidence type="ECO:0000313" key="1">
    <source>
        <dbReference type="Proteomes" id="UP000887565"/>
    </source>
</evidence>
<sequence>MARFVNDRRIDIKNVNVIDRLEKIVVNLKGFPGSAGAVPPLAIVRCKCEKTVPKTIFLGDIHFGCEAPDAERKNDEI</sequence>
<dbReference type="AlphaFoldDB" id="A0A915K2X1"/>
<accession>A0A915K2X1</accession>
<dbReference type="Proteomes" id="UP000887565">
    <property type="component" value="Unplaced"/>
</dbReference>
<dbReference type="WBParaSite" id="nRc.2.0.1.t32551-RA">
    <property type="protein sequence ID" value="nRc.2.0.1.t32551-RA"/>
    <property type="gene ID" value="nRc.2.0.1.g32551"/>
</dbReference>
<reference evidence="2" key="1">
    <citation type="submission" date="2022-11" db="UniProtKB">
        <authorList>
            <consortium name="WormBaseParasite"/>
        </authorList>
    </citation>
    <scope>IDENTIFICATION</scope>
</reference>
<organism evidence="1 2">
    <name type="scientific">Romanomermis culicivorax</name>
    <name type="common">Nematode worm</name>
    <dbReference type="NCBI Taxonomy" id="13658"/>
    <lineage>
        <taxon>Eukaryota</taxon>
        <taxon>Metazoa</taxon>
        <taxon>Ecdysozoa</taxon>
        <taxon>Nematoda</taxon>
        <taxon>Enoplea</taxon>
        <taxon>Dorylaimia</taxon>
        <taxon>Mermithida</taxon>
        <taxon>Mermithoidea</taxon>
        <taxon>Mermithidae</taxon>
        <taxon>Romanomermis</taxon>
    </lineage>
</organism>
<keyword evidence="1" id="KW-1185">Reference proteome</keyword>
<evidence type="ECO:0000313" key="2">
    <source>
        <dbReference type="WBParaSite" id="nRc.2.0.1.t32551-RA"/>
    </source>
</evidence>
<protein>
    <submittedName>
        <fullName evidence="2">Uncharacterized protein</fullName>
    </submittedName>
</protein>